<feature type="binding site" evidence="6">
    <location>
        <position position="221"/>
    </location>
    <ligand>
        <name>Mg(2+)</name>
        <dbReference type="ChEBI" id="CHEBI:18420"/>
        <label>1</label>
        <note>catalytic</note>
    </ligand>
</feature>
<dbReference type="InterPro" id="IPR000760">
    <property type="entry name" value="Inositol_monophosphatase-like"/>
</dbReference>
<dbReference type="EMBL" id="JAOCDZ010000011">
    <property type="protein sequence ID" value="MDH0737588.1"/>
    <property type="molecule type" value="Genomic_DNA"/>
</dbReference>
<dbReference type="SUPFAM" id="SSF56655">
    <property type="entry name" value="Carbohydrate phosphatase"/>
    <property type="match status" value="1"/>
</dbReference>
<evidence type="ECO:0000256" key="1">
    <source>
        <dbReference type="ARBA" id="ARBA00001946"/>
    </source>
</evidence>
<feature type="binding site" evidence="6">
    <location>
        <position position="100"/>
    </location>
    <ligand>
        <name>Mg(2+)</name>
        <dbReference type="ChEBI" id="CHEBI:18420"/>
        <label>1</label>
        <note>catalytic</note>
    </ligand>
</feature>
<evidence type="ECO:0000256" key="5">
    <source>
        <dbReference type="ARBA" id="ARBA00022842"/>
    </source>
</evidence>
<organism evidence="7 8">
    <name type="scientific">Achromobacter spanius</name>
    <dbReference type="NCBI Taxonomy" id="217203"/>
    <lineage>
        <taxon>Bacteria</taxon>
        <taxon>Pseudomonadati</taxon>
        <taxon>Pseudomonadota</taxon>
        <taxon>Betaproteobacteria</taxon>
        <taxon>Burkholderiales</taxon>
        <taxon>Alcaligenaceae</taxon>
        <taxon>Achromobacter</taxon>
    </lineage>
</organism>
<gene>
    <name evidence="7" type="ORF">N5D93_17370</name>
</gene>
<name>A0AA42S5A5_9BURK</name>
<keyword evidence="5 6" id="KW-0460">Magnesium</keyword>
<sequence>MMNTLDAHIAFAQGLAQEARQMYAPYLRHVVGVDTNVATSHLPQTDIKPDRSLVTALDHAIEAHLRTRIEDAYPQHGIYGEEGGTVRLDAEHIWVLDPIDGTAPFLAGVPVFGTLIALLQRGTPVLGIMDFPVTGDRWVGAAGRPTLHHGAPCHTRACDQLGDAMLSTSNPDFYAPDELPAFQALRERTRWRIYGGCCLAYGLLAAGRTDIAIDARLALYDYAPFIPVIQGAGGVITDWNGRALGLDNPASRILAAGDPARHGEALDLVRQAMD</sequence>
<dbReference type="Proteomes" id="UP001161094">
    <property type="component" value="Unassembled WGS sequence"/>
</dbReference>
<dbReference type="AlphaFoldDB" id="A0AA42S5A5"/>
<evidence type="ECO:0000256" key="4">
    <source>
        <dbReference type="ARBA" id="ARBA00022801"/>
    </source>
</evidence>
<dbReference type="InterPro" id="IPR051090">
    <property type="entry name" value="Inositol_monoP_superfamily"/>
</dbReference>
<proteinExistence type="inferred from homology"/>
<dbReference type="Gene3D" id="3.30.540.10">
    <property type="entry name" value="Fructose-1,6-Bisphosphatase, subunit A, domain 1"/>
    <property type="match status" value="1"/>
</dbReference>
<comment type="similarity">
    <text evidence="2">Belongs to the inositol monophosphatase superfamily.</text>
</comment>
<protein>
    <submittedName>
        <fullName evidence="7">Inositol monophosphatase family protein</fullName>
    </submittedName>
</protein>
<evidence type="ECO:0000313" key="7">
    <source>
        <dbReference type="EMBL" id="MDH0737588.1"/>
    </source>
</evidence>
<evidence type="ECO:0000256" key="3">
    <source>
        <dbReference type="ARBA" id="ARBA00022723"/>
    </source>
</evidence>
<keyword evidence="3 6" id="KW-0479">Metal-binding</keyword>
<feature type="binding site" evidence="6">
    <location>
        <position position="99"/>
    </location>
    <ligand>
        <name>Mg(2+)</name>
        <dbReference type="ChEBI" id="CHEBI:18420"/>
        <label>1</label>
        <note>catalytic</note>
    </ligand>
</feature>
<dbReference type="PANTHER" id="PTHR43200">
    <property type="entry name" value="PHOSPHATASE"/>
    <property type="match status" value="1"/>
</dbReference>
<keyword evidence="4" id="KW-0378">Hydrolase</keyword>
<reference evidence="7" key="1">
    <citation type="submission" date="2022-09" db="EMBL/GenBank/DDBJ databases">
        <title>Intensive care unit water sources are persistently colonized with multi-drug resistant bacteria and are the site of extensive horizontal gene transfer of antibiotic resistance genes.</title>
        <authorList>
            <person name="Diorio-Toth L."/>
        </authorList>
    </citation>
    <scope>NUCLEOTIDE SEQUENCE</scope>
    <source>
        <strain evidence="7">GD03843</strain>
    </source>
</reference>
<dbReference type="Pfam" id="PF00459">
    <property type="entry name" value="Inositol_P"/>
    <property type="match status" value="1"/>
</dbReference>
<feature type="binding site" evidence="6">
    <location>
        <position position="81"/>
    </location>
    <ligand>
        <name>Mg(2+)</name>
        <dbReference type="ChEBI" id="CHEBI:18420"/>
        <label>1</label>
        <note>catalytic</note>
    </ligand>
</feature>
<dbReference type="CDD" id="cd01641">
    <property type="entry name" value="Bacterial_IMPase_like_1"/>
    <property type="match status" value="1"/>
</dbReference>
<dbReference type="PANTHER" id="PTHR43200:SF6">
    <property type="entry name" value="3'(2'),5'-BISPHOSPHATE NUCLEOTIDASE"/>
    <property type="match status" value="1"/>
</dbReference>
<dbReference type="GO" id="GO:0000105">
    <property type="term" value="P:L-histidine biosynthetic process"/>
    <property type="evidence" value="ECO:0007669"/>
    <property type="project" value="TreeGrafter"/>
</dbReference>
<dbReference type="Gene3D" id="3.40.190.80">
    <property type="match status" value="1"/>
</dbReference>
<evidence type="ECO:0000313" key="8">
    <source>
        <dbReference type="Proteomes" id="UP001161094"/>
    </source>
</evidence>
<dbReference type="PRINTS" id="PR00377">
    <property type="entry name" value="IMPHPHTASES"/>
</dbReference>
<comment type="cofactor">
    <cofactor evidence="1 6">
        <name>Mg(2+)</name>
        <dbReference type="ChEBI" id="CHEBI:18420"/>
    </cofactor>
</comment>
<dbReference type="GO" id="GO:0016791">
    <property type="term" value="F:phosphatase activity"/>
    <property type="evidence" value="ECO:0007669"/>
    <property type="project" value="UniProtKB-ARBA"/>
</dbReference>
<feature type="binding site" evidence="6">
    <location>
        <position position="97"/>
    </location>
    <ligand>
        <name>Mg(2+)</name>
        <dbReference type="ChEBI" id="CHEBI:18420"/>
        <label>1</label>
        <note>catalytic</note>
    </ligand>
</feature>
<accession>A0AA42S5A5</accession>
<evidence type="ECO:0000256" key="6">
    <source>
        <dbReference type="PIRSR" id="PIRSR600760-2"/>
    </source>
</evidence>
<comment type="caution">
    <text evidence="7">The sequence shown here is derived from an EMBL/GenBank/DDBJ whole genome shotgun (WGS) entry which is preliminary data.</text>
</comment>
<dbReference type="RefSeq" id="WP_279995972.1">
    <property type="nucleotide sequence ID" value="NZ_JAOCDZ010000011.1"/>
</dbReference>
<dbReference type="GO" id="GO:0046872">
    <property type="term" value="F:metal ion binding"/>
    <property type="evidence" value="ECO:0007669"/>
    <property type="project" value="UniProtKB-KW"/>
</dbReference>
<evidence type="ECO:0000256" key="2">
    <source>
        <dbReference type="ARBA" id="ARBA00009759"/>
    </source>
</evidence>